<comment type="similarity">
    <text evidence="2">Belongs to the peptidase C47 family.</text>
</comment>
<evidence type="ECO:0000256" key="7">
    <source>
        <dbReference type="ARBA" id="ARBA00023026"/>
    </source>
</evidence>
<dbReference type="AlphaFoldDB" id="A0A380E1X7"/>
<dbReference type="Gene3D" id="3.90.70.10">
    <property type="entry name" value="Cysteine proteinases"/>
    <property type="match status" value="1"/>
</dbReference>
<reference evidence="9 10" key="1">
    <citation type="submission" date="2018-06" db="EMBL/GenBank/DDBJ databases">
        <authorList>
            <consortium name="Pathogen Informatics"/>
            <person name="Doyle S."/>
        </authorList>
    </citation>
    <scope>NUCLEOTIDE SEQUENCE [LARGE SCALE GENOMIC DNA]</scope>
    <source>
        <strain evidence="9 10">NCTC5664</strain>
    </source>
</reference>
<comment type="subcellular location">
    <subcellularLocation>
        <location evidence="1">Secreted</location>
    </subcellularLocation>
</comment>
<dbReference type="GO" id="GO:0006508">
    <property type="term" value="P:proteolysis"/>
    <property type="evidence" value="ECO:0007669"/>
    <property type="project" value="UniProtKB-KW"/>
</dbReference>
<evidence type="ECO:0000256" key="4">
    <source>
        <dbReference type="ARBA" id="ARBA00022670"/>
    </source>
</evidence>
<keyword evidence="6" id="KW-0788">Thiol protease</keyword>
<evidence type="ECO:0000256" key="1">
    <source>
        <dbReference type="ARBA" id="ARBA00004613"/>
    </source>
</evidence>
<dbReference type="GO" id="GO:0005576">
    <property type="term" value="C:extracellular region"/>
    <property type="evidence" value="ECO:0007669"/>
    <property type="project" value="UniProtKB-SubCell"/>
</dbReference>
<name>A0A380E1X7_STAAU</name>
<keyword evidence="5 9" id="KW-0378">Hydrolase</keyword>
<keyword evidence="8" id="KW-0865">Zymogen</keyword>
<evidence type="ECO:0000313" key="9">
    <source>
        <dbReference type="EMBL" id="SUK84241.1"/>
    </source>
</evidence>
<dbReference type="EC" id="3.4.22.-" evidence="9"/>
<keyword evidence="4" id="KW-0645">Protease</keyword>
<dbReference type="Pfam" id="PF05543">
    <property type="entry name" value="Peptidase_C47"/>
    <property type="match status" value="1"/>
</dbReference>
<keyword evidence="3" id="KW-0964">Secreted</keyword>
<evidence type="ECO:0000256" key="2">
    <source>
        <dbReference type="ARBA" id="ARBA00010245"/>
    </source>
</evidence>
<gene>
    <name evidence="9" type="primary">sspB_2</name>
    <name evidence="9" type="ORF">NCTC5664_02575</name>
</gene>
<accession>A0A380E1X7</accession>
<dbReference type="Proteomes" id="UP000254502">
    <property type="component" value="Unassembled WGS sequence"/>
</dbReference>
<keyword evidence="7" id="KW-0843">Virulence</keyword>
<dbReference type="InterPro" id="IPR008750">
    <property type="entry name" value="Peptidase_C47"/>
</dbReference>
<dbReference type="EMBL" id="UHAQ01000003">
    <property type="protein sequence ID" value="SUK84241.1"/>
    <property type="molecule type" value="Genomic_DNA"/>
</dbReference>
<organism evidence="9 10">
    <name type="scientific">Staphylococcus aureus</name>
    <dbReference type="NCBI Taxonomy" id="1280"/>
    <lineage>
        <taxon>Bacteria</taxon>
        <taxon>Bacillati</taxon>
        <taxon>Bacillota</taxon>
        <taxon>Bacilli</taxon>
        <taxon>Bacillales</taxon>
        <taxon>Staphylococcaceae</taxon>
        <taxon>Staphylococcus</taxon>
    </lineage>
</organism>
<evidence type="ECO:0000256" key="6">
    <source>
        <dbReference type="ARBA" id="ARBA00022807"/>
    </source>
</evidence>
<evidence type="ECO:0000313" key="10">
    <source>
        <dbReference type="Proteomes" id="UP000254502"/>
    </source>
</evidence>
<evidence type="ECO:0000256" key="8">
    <source>
        <dbReference type="ARBA" id="ARBA00023145"/>
    </source>
</evidence>
<evidence type="ECO:0000256" key="5">
    <source>
        <dbReference type="ARBA" id="ARBA00022801"/>
    </source>
</evidence>
<proteinExistence type="inferred from homology"/>
<dbReference type="InterPro" id="IPR038765">
    <property type="entry name" value="Papain-like_cys_pep_sf"/>
</dbReference>
<protein>
    <submittedName>
        <fullName evidence="9">Staphopain B</fullName>
        <ecNumber evidence="9">3.4.22.-</ecNumber>
    </submittedName>
</protein>
<evidence type="ECO:0000256" key="3">
    <source>
        <dbReference type="ARBA" id="ARBA00022525"/>
    </source>
</evidence>
<dbReference type="SUPFAM" id="SSF54001">
    <property type="entry name" value="Cysteine proteinases"/>
    <property type="match status" value="1"/>
</dbReference>
<dbReference type="GO" id="GO:0008234">
    <property type="term" value="F:cysteine-type peptidase activity"/>
    <property type="evidence" value="ECO:0007669"/>
    <property type="project" value="UniProtKB-KW"/>
</dbReference>
<sequence>MAALLNATKNTDTYNAHDIMRTLYPEVSEQDLPNCATFPNQMIEYGKSQGRDIHYQEAYHHMNKLINLQKIM</sequence>